<organism evidence="1">
    <name type="scientific">marine sediment metagenome</name>
    <dbReference type="NCBI Taxonomy" id="412755"/>
    <lineage>
        <taxon>unclassified sequences</taxon>
        <taxon>metagenomes</taxon>
        <taxon>ecological metagenomes</taxon>
    </lineage>
</organism>
<reference evidence="1" key="1">
    <citation type="journal article" date="2014" name="Front. Microbiol.">
        <title>High frequency of phylogenetically diverse reductive dehalogenase-homologous genes in deep subseafloor sedimentary metagenomes.</title>
        <authorList>
            <person name="Kawai M."/>
            <person name="Futagami T."/>
            <person name="Toyoda A."/>
            <person name="Takaki Y."/>
            <person name="Nishi S."/>
            <person name="Hori S."/>
            <person name="Arai W."/>
            <person name="Tsubouchi T."/>
            <person name="Morono Y."/>
            <person name="Uchiyama I."/>
            <person name="Ito T."/>
            <person name="Fujiyama A."/>
            <person name="Inagaki F."/>
            <person name="Takami H."/>
        </authorList>
    </citation>
    <scope>NUCLEOTIDE SEQUENCE</scope>
    <source>
        <strain evidence="1">Expedition CK06-06</strain>
    </source>
</reference>
<name>X1TEA7_9ZZZZ</name>
<protein>
    <submittedName>
        <fullName evidence="1">Uncharacterized protein</fullName>
    </submittedName>
</protein>
<comment type="caution">
    <text evidence="1">The sequence shown here is derived from an EMBL/GenBank/DDBJ whole genome shotgun (WGS) entry which is preliminary data.</text>
</comment>
<dbReference type="EMBL" id="BARW01018939">
    <property type="protein sequence ID" value="GAI89696.1"/>
    <property type="molecule type" value="Genomic_DNA"/>
</dbReference>
<accession>X1TEA7</accession>
<dbReference type="AlphaFoldDB" id="X1TEA7"/>
<sequence>MNIKLPKRGKGRPSPKTKTKYQNELIVFADAIKEINSLDLAAKNFQTN</sequence>
<proteinExistence type="predicted"/>
<evidence type="ECO:0000313" key="1">
    <source>
        <dbReference type="EMBL" id="GAI89696.1"/>
    </source>
</evidence>
<gene>
    <name evidence="1" type="ORF">S12H4_32318</name>
</gene>